<evidence type="ECO:0000256" key="1">
    <source>
        <dbReference type="SAM" id="MobiDB-lite"/>
    </source>
</evidence>
<evidence type="ECO:0000313" key="2">
    <source>
        <dbReference type="EnsemblMetazoa" id="PPA42629.1"/>
    </source>
</evidence>
<feature type="region of interest" description="Disordered" evidence="1">
    <location>
        <begin position="1"/>
        <end position="42"/>
    </location>
</feature>
<dbReference type="EnsemblMetazoa" id="PPA42629.1">
    <property type="protein sequence ID" value="PPA42629.1"/>
    <property type="gene ID" value="WBGene00280998"/>
</dbReference>
<protein>
    <submittedName>
        <fullName evidence="2">Uncharacterized protein</fullName>
    </submittedName>
</protein>
<reference evidence="3" key="1">
    <citation type="journal article" date="2008" name="Nat. Genet.">
        <title>The Pristionchus pacificus genome provides a unique perspective on nematode lifestyle and parasitism.</title>
        <authorList>
            <person name="Dieterich C."/>
            <person name="Clifton S.W."/>
            <person name="Schuster L.N."/>
            <person name="Chinwalla A."/>
            <person name="Delehaunty K."/>
            <person name="Dinkelacker I."/>
            <person name="Fulton L."/>
            <person name="Fulton R."/>
            <person name="Godfrey J."/>
            <person name="Minx P."/>
            <person name="Mitreva M."/>
            <person name="Roeseler W."/>
            <person name="Tian H."/>
            <person name="Witte H."/>
            <person name="Yang S.P."/>
            <person name="Wilson R.K."/>
            <person name="Sommer R.J."/>
        </authorList>
    </citation>
    <scope>NUCLEOTIDE SEQUENCE [LARGE SCALE GENOMIC DNA]</scope>
    <source>
        <strain evidence="3">PS312</strain>
    </source>
</reference>
<name>A0A2A6BWW3_PRIPA</name>
<keyword evidence="3" id="KW-1185">Reference proteome</keyword>
<gene>
    <name evidence="2" type="primary">WBGene00280998</name>
</gene>
<proteinExistence type="predicted"/>
<evidence type="ECO:0000313" key="3">
    <source>
        <dbReference type="Proteomes" id="UP000005239"/>
    </source>
</evidence>
<organism evidence="2 3">
    <name type="scientific">Pristionchus pacificus</name>
    <name type="common">Parasitic nematode worm</name>
    <dbReference type="NCBI Taxonomy" id="54126"/>
    <lineage>
        <taxon>Eukaryota</taxon>
        <taxon>Metazoa</taxon>
        <taxon>Ecdysozoa</taxon>
        <taxon>Nematoda</taxon>
        <taxon>Chromadorea</taxon>
        <taxon>Rhabditida</taxon>
        <taxon>Rhabditina</taxon>
        <taxon>Diplogasteromorpha</taxon>
        <taxon>Diplogasteroidea</taxon>
        <taxon>Neodiplogasteridae</taxon>
        <taxon>Pristionchus</taxon>
    </lineage>
</organism>
<accession>A0A8R1UZC9</accession>
<sequence length="373" mass="42639">MKPRFQKGNQRSPKSAHLPPDSPNGTAENKQPTLHSTTSTLTSSDLVSSLESLPRHLILQIIDEDPENALAMRATSRFIKSCVDEYAMMGPSLQLVEELIISGPIKDSQKICLSLIVPRHNSFHLELRLIRHPCYKKVRLMRKFMWNGNRDNNLFQVNIQIGFEGAFEYFSQSIGNNIGKVVIERFEGQLFPKLFNGKEFHHLDVSHTIFTQTEADKLNNTIRDHSVEQLTLTVGKVVMSDPVRIVLQLSNLLSSLRIYQTDNVEINSDSAYFFGVVEGDWPRIIADMFTRKLDKLCIENYWFPEYLSTMCADKLKEALPLLGKQLWFAASYGGYEGAKRKHKDYLVEGKVRFSKRQSISAPIRECQAQIKKT</sequence>
<dbReference type="AlphaFoldDB" id="A0A2A6BWW3"/>
<feature type="compositionally biased region" description="Low complexity" evidence="1">
    <location>
        <begin position="33"/>
        <end position="42"/>
    </location>
</feature>
<reference evidence="2" key="2">
    <citation type="submission" date="2022-06" db="UniProtKB">
        <authorList>
            <consortium name="EnsemblMetazoa"/>
        </authorList>
    </citation>
    <scope>IDENTIFICATION</scope>
    <source>
        <strain evidence="2">PS312</strain>
    </source>
</reference>
<accession>A0A2A6BWW3</accession>
<dbReference type="Proteomes" id="UP000005239">
    <property type="component" value="Unassembled WGS sequence"/>
</dbReference>
<feature type="compositionally biased region" description="Polar residues" evidence="1">
    <location>
        <begin position="23"/>
        <end position="32"/>
    </location>
</feature>